<reference evidence="5 6" key="1">
    <citation type="submission" date="2018-05" db="EMBL/GenBank/DDBJ databases">
        <authorList>
            <person name="Goeker M."/>
            <person name="Huntemann M."/>
            <person name="Clum A."/>
            <person name="Pillay M."/>
            <person name="Palaniappan K."/>
            <person name="Varghese N."/>
            <person name="Mikhailova N."/>
            <person name="Stamatis D."/>
            <person name="Reddy T."/>
            <person name="Daum C."/>
            <person name="Shapiro N."/>
            <person name="Ivanova N."/>
            <person name="Kyrpides N."/>
            <person name="Woyke T."/>
        </authorList>
    </citation>
    <scope>NUCLEOTIDE SEQUENCE [LARGE SCALE GENOMIC DNA]</scope>
    <source>
        <strain evidence="5 6">DSM 26524</strain>
    </source>
</reference>
<evidence type="ECO:0000313" key="6">
    <source>
        <dbReference type="Proteomes" id="UP000245412"/>
    </source>
</evidence>
<dbReference type="InterPro" id="IPR037923">
    <property type="entry name" value="HTH-like"/>
</dbReference>
<feature type="domain" description="HTH araC/xylS-type" evidence="4">
    <location>
        <begin position="173"/>
        <end position="271"/>
    </location>
</feature>
<dbReference type="InterPro" id="IPR020449">
    <property type="entry name" value="Tscrpt_reg_AraC-type_HTH"/>
</dbReference>
<dbReference type="Gene3D" id="2.60.120.10">
    <property type="entry name" value="Jelly Rolls"/>
    <property type="match status" value="1"/>
</dbReference>
<keyword evidence="1" id="KW-0805">Transcription regulation</keyword>
<dbReference type="AlphaFoldDB" id="A0AB73TAV3"/>
<dbReference type="PRINTS" id="PR00032">
    <property type="entry name" value="HTHARAC"/>
</dbReference>
<dbReference type="PROSITE" id="PS01124">
    <property type="entry name" value="HTH_ARAC_FAMILY_2"/>
    <property type="match status" value="1"/>
</dbReference>
<evidence type="ECO:0000256" key="2">
    <source>
        <dbReference type="ARBA" id="ARBA00023125"/>
    </source>
</evidence>
<dbReference type="Pfam" id="PF12833">
    <property type="entry name" value="HTH_18"/>
    <property type="match status" value="1"/>
</dbReference>
<dbReference type="PROSITE" id="PS00041">
    <property type="entry name" value="HTH_ARAC_FAMILY_1"/>
    <property type="match status" value="1"/>
</dbReference>
<evidence type="ECO:0000313" key="5">
    <source>
        <dbReference type="EMBL" id="PWJ79295.1"/>
    </source>
</evidence>
<sequence>MGMLRYQMSGDTQKNIDVKLLYVTSSRYEGDWASLKHSHYFTELFYVKDGGGSFIVEDETFPIVKHDLVIINPNIMHTEVSLDTTPLEYVILGVEGLSFSFSGSEEFKIINCSNTNRDLMSYFTAMLSEMENKDKNYELVCQNLLEILIVNLVRQTDCAFEIVSSQKTSKECSIVKRYIDSNYKDDISLDSLADMVHLNKFYFAHAFTKFYGLSPMNYLIEKRIQASKALLQSTDHNIADIAQLSGFSSQSYFAQSFKKNCGMTAQNYRKMVRKAQ</sequence>
<dbReference type="SUPFAM" id="SSF51215">
    <property type="entry name" value="Regulatory protein AraC"/>
    <property type="match status" value="1"/>
</dbReference>
<keyword evidence="3" id="KW-0804">Transcription</keyword>
<accession>A0AB73TAV3</accession>
<dbReference type="RefSeq" id="WP_109624689.1">
    <property type="nucleotide sequence ID" value="NZ_CABJAT010000001.1"/>
</dbReference>
<evidence type="ECO:0000259" key="4">
    <source>
        <dbReference type="PROSITE" id="PS01124"/>
    </source>
</evidence>
<dbReference type="InterPro" id="IPR009057">
    <property type="entry name" value="Homeodomain-like_sf"/>
</dbReference>
<dbReference type="SUPFAM" id="SSF46689">
    <property type="entry name" value="Homeodomain-like"/>
    <property type="match status" value="2"/>
</dbReference>
<dbReference type="CDD" id="cd02208">
    <property type="entry name" value="cupin_RmlC-like"/>
    <property type="match status" value="1"/>
</dbReference>
<dbReference type="GO" id="GO:0043565">
    <property type="term" value="F:sequence-specific DNA binding"/>
    <property type="evidence" value="ECO:0007669"/>
    <property type="project" value="InterPro"/>
</dbReference>
<keyword evidence="2" id="KW-0238">DNA-binding</keyword>
<evidence type="ECO:0000256" key="3">
    <source>
        <dbReference type="ARBA" id="ARBA00023163"/>
    </source>
</evidence>
<dbReference type="PANTHER" id="PTHR43280:SF28">
    <property type="entry name" value="HTH-TYPE TRANSCRIPTIONAL ACTIVATOR RHAS"/>
    <property type="match status" value="1"/>
</dbReference>
<dbReference type="InterPro" id="IPR018060">
    <property type="entry name" value="HTH_AraC"/>
</dbReference>
<dbReference type="Gene3D" id="1.10.10.60">
    <property type="entry name" value="Homeodomain-like"/>
    <property type="match status" value="2"/>
</dbReference>
<name>A0AB73TAV3_9FIRM</name>
<proteinExistence type="predicted"/>
<comment type="caution">
    <text evidence="5">The sequence shown here is derived from an EMBL/GenBank/DDBJ whole genome shotgun (WGS) entry which is preliminary data.</text>
</comment>
<gene>
    <name evidence="5" type="ORF">C7383_101676</name>
</gene>
<evidence type="ECO:0000256" key="1">
    <source>
        <dbReference type="ARBA" id="ARBA00023015"/>
    </source>
</evidence>
<organism evidence="5 6">
    <name type="scientific">Murimonas intestini</name>
    <dbReference type="NCBI Taxonomy" id="1337051"/>
    <lineage>
        <taxon>Bacteria</taxon>
        <taxon>Bacillati</taxon>
        <taxon>Bacillota</taxon>
        <taxon>Clostridia</taxon>
        <taxon>Lachnospirales</taxon>
        <taxon>Lachnospiraceae</taxon>
        <taxon>Murimonas</taxon>
    </lineage>
</organism>
<dbReference type="InterPro" id="IPR018062">
    <property type="entry name" value="HTH_AraC-typ_CS"/>
</dbReference>
<dbReference type="EMBL" id="QGGY01000001">
    <property type="protein sequence ID" value="PWJ79295.1"/>
    <property type="molecule type" value="Genomic_DNA"/>
</dbReference>
<dbReference type="Pfam" id="PF02311">
    <property type="entry name" value="AraC_binding"/>
    <property type="match status" value="1"/>
</dbReference>
<keyword evidence="6" id="KW-1185">Reference proteome</keyword>
<dbReference type="GO" id="GO:0003700">
    <property type="term" value="F:DNA-binding transcription factor activity"/>
    <property type="evidence" value="ECO:0007669"/>
    <property type="project" value="InterPro"/>
</dbReference>
<protein>
    <submittedName>
        <fullName evidence="5">AraC-like DNA-binding protein</fullName>
    </submittedName>
</protein>
<dbReference type="InterPro" id="IPR014710">
    <property type="entry name" value="RmlC-like_jellyroll"/>
</dbReference>
<dbReference type="SMART" id="SM00342">
    <property type="entry name" value="HTH_ARAC"/>
    <property type="match status" value="1"/>
</dbReference>
<dbReference type="PANTHER" id="PTHR43280">
    <property type="entry name" value="ARAC-FAMILY TRANSCRIPTIONAL REGULATOR"/>
    <property type="match status" value="1"/>
</dbReference>
<dbReference type="InterPro" id="IPR003313">
    <property type="entry name" value="AraC-bd"/>
</dbReference>
<dbReference type="Proteomes" id="UP000245412">
    <property type="component" value="Unassembled WGS sequence"/>
</dbReference>